<keyword evidence="2" id="KW-1185">Reference proteome</keyword>
<dbReference type="GO" id="GO:0048791">
    <property type="term" value="P:calcium ion-regulated exocytosis of neurotransmitter"/>
    <property type="evidence" value="ECO:0007669"/>
    <property type="project" value="TreeGrafter"/>
</dbReference>
<dbReference type="SUPFAM" id="SSF49562">
    <property type="entry name" value="C2 domain (Calcium/lipid-binding domain, CaLB)"/>
    <property type="match status" value="2"/>
</dbReference>
<evidence type="ECO:0000313" key="2">
    <source>
        <dbReference type="Proteomes" id="UP000515163"/>
    </source>
</evidence>
<dbReference type="GO" id="GO:0098793">
    <property type="term" value="C:presynapse"/>
    <property type="evidence" value="ECO:0007669"/>
    <property type="project" value="GOC"/>
</dbReference>
<evidence type="ECO:0000259" key="1">
    <source>
        <dbReference type="PROSITE" id="PS50004"/>
    </source>
</evidence>
<dbReference type="PANTHER" id="PTHR10024">
    <property type="entry name" value="SYNAPTOTAGMIN"/>
    <property type="match status" value="1"/>
</dbReference>
<evidence type="ECO:0000313" key="3">
    <source>
        <dbReference type="RefSeq" id="XP_031568156.1"/>
    </source>
</evidence>
<dbReference type="InParanoid" id="A0A6P8IMC3"/>
<proteinExistence type="predicted"/>
<dbReference type="AlphaFoldDB" id="A0A6P8IMC3"/>
<dbReference type="GO" id="GO:0070382">
    <property type="term" value="C:exocytic vesicle"/>
    <property type="evidence" value="ECO:0007669"/>
    <property type="project" value="TreeGrafter"/>
</dbReference>
<dbReference type="OrthoDB" id="10259057at2759"/>
<dbReference type="InterPro" id="IPR035892">
    <property type="entry name" value="C2_domain_sf"/>
</dbReference>
<dbReference type="GO" id="GO:0005544">
    <property type="term" value="F:calcium-dependent phospholipid binding"/>
    <property type="evidence" value="ECO:0007669"/>
    <property type="project" value="TreeGrafter"/>
</dbReference>
<gene>
    <name evidence="3" type="primary">LOC116302894</name>
</gene>
<accession>A0A6P8IMC3</accession>
<dbReference type="Gene3D" id="2.60.40.150">
    <property type="entry name" value="C2 domain"/>
    <property type="match status" value="2"/>
</dbReference>
<dbReference type="PANTHER" id="PTHR10024:SF227">
    <property type="entry name" value="SYNAPTOTAGMIN 1"/>
    <property type="match status" value="1"/>
</dbReference>
<dbReference type="GO" id="GO:0000149">
    <property type="term" value="F:SNARE binding"/>
    <property type="evidence" value="ECO:0007669"/>
    <property type="project" value="TreeGrafter"/>
</dbReference>
<name>A0A6P8IMC3_ACTTE</name>
<dbReference type="RefSeq" id="XP_031568156.1">
    <property type="nucleotide sequence ID" value="XM_031712296.1"/>
</dbReference>
<sequence length="348" mass="39942">MGSEFSMHKRKEYNELSITEPVEFSVPKPYTPSYRHSLLKMIGEIDKDIYSETLDYRQLAPPSKALPLGTLSFKVEYESYEEKLTIHLVNAKRLPVRHHVTKVGEDVEYNPVPCDVKVLICLLPGQNENLESSVKQDNRDPVFDELFVINISKQDLRKSIVRLSVFDSRRLHHLCPIGHALYSLKAQDLDGAIEVQREIKPQSQTDGHSRGQLYLSLQYLSSQGRVVLKIIQAQDILHFEKACFKEYYVKVCHIYTDRKVKTKRSSTVEGTRNMVFDCSFSFPISVGDLSESCLVVSLVNYDMFRGSRTTGRVILGPYVMEGEHERSHWGKMVAVPNELVSQWHGLYL</sequence>
<feature type="domain" description="C2" evidence="1">
    <location>
        <begin position="209"/>
        <end position="330"/>
    </location>
</feature>
<dbReference type="InterPro" id="IPR000008">
    <property type="entry name" value="C2_dom"/>
</dbReference>
<dbReference type="SMART" id="SM00239">
    <property type="entry name" value="C2"/>
    <property type="match status" value="2"/>
</dbReference>
<reference evidence="3" key="1">
    <citation type="submission" date="2025-08" db="UniProtKB">
        <authorList>
            <consortium name="RefSeq"/>
        </authorList>
    </citation>
    <scope>IDENTIFICATION</scope>
    <source>
        <tissue evidence="3">Tentacle</tissue>
    </source>
</reference>
<organism evidence="2 3">
    <name type="scientific">Actinia tenebrosa</name>
    <name type="common">Australian red waratah sea anemone</name>
    <dbReference type="NCBI Taxonomy" id="6105"/>
    <lineage>
        <taxon>Eukaryota</taxon>
        <taxon>Metazoa</taxon>
        <taxon>Cnidaria</taxon>
        <taxon>Anthozoa</taxon>
        <taxon>Hexacorallia</taxon>
        <taxon>Actiniaria</taxon>
        <taxon>Actiniidae</taxon>
        <taxon>Actinia</taxon>
    </lineage>
</organism>
<protein>
    <submittedName>
        <fullName evidence="3">Synaptotagmin-15-like isoform X1</fullName>
    </submittedName>
</protein>
<dbReference type="GO" id="GO:0001786">
    <property type="term" value="F:phosphatidylserine binding"/>
    <property type="evidence" value="ECO:0007669"/>
    <property type="project" value="TreeGrafter"/>
</dbReference>
<dbReference type="PROSITE" id="PS50004">
    <property type="entry name" value="C2"/>
    <property type="match status" value="2"/>
</dbReference>
<dbReference type="GO" id="GO:0048488">
    <property type="term" value="P:synaptic vesicle endocytosis"/>
    <property type="evidence" value="ECO:0007669"/>
    <property type="project" value="TreeGrafter"/>
</dbReference>
<dbReference type="GO" id="GO:0005886">
    <property type="term" value="C:plasma membrane"/>
    <property type="evidence" value="ECO:0007669"/>
    <property type="project" value="TreeGrafter"/>
</dbReference>
<dbReference type="KEGG" id="aten:116302894"/>
<dbReference type="Proteomes" id="UP000515163">
    <property type="component" value="Unplaced"/>
</dbReference>
<dbReference type="GeneID" id="116302894"/>
<dbReference type="Pfam" id="PF00168">
    <property type="entry name" value="C2"/>
    <property type="match status" value="2"/>
</dbReference>
<dbReference type="GO" id="GO:0005509">
    <property type="term" value="F:calcium ion binding"/>
    <property type="evidence" value="ECO:0007669"/>
    <property type="project" value="TreeGrafter"/>
</dbReference>
<feature type="domain" description="C2" evidence="1">
    <location>
        <begin position="67"/>
        <end position="197"/>
    </location>
</feature>
<dbReference type="GO" id="GO:0030276">
    <property type="term" value="F:clathrin binding"/>
    <property type="evidence" value="ECO:0007669"/>
    <property type="project" value="TreeGrafter"/>
</dbReference>